<dbReference type="AlphaFoldDB" id="A0A7G9FQ92"/>
<dbReference type="Pfam" id="PF02810">
    <property type="entry name" value="SEC-C"/>
    <property type="match status" value="1"/>
</dbReference>
<gene>
    <name evidence="1" type="ORF">H9Q76_05470</name>
</gene>
<dbReference type="KEGG" id="wcp:H9Q76_05470"/>
<dbReference type="RefSeq" id="WP_021984290.1">
    <property type="nucleotide sequence ID" value="NZ_CP060632.1"/>
</dbReference>
<evidence type="ECO:0000313" key="2">
    <source>
        <dbReference type="Proteomes" id="UP000515819"/>
    </source>
</evidence>
<dbReference type="EMBL" id="CP060632">
    <property type="protein sequence ID" value="QNM00724.1"/>
    <property type="molecule type" value="Genomic_DNA"/>
</dbReference>
<reference evidence="1 2" key="1">
    <citation type="submission" date="2020-08" db="EMBL/GenBank/DDBJ databases">
        <authorList>
            <person name="Liu C."/>
            <person name="Sun Q."/>
        </authorList>
    </citation>
    <scope>NUCLEOTIDE SEQUENCE [LARGE SCALE GENOMIC DNA]</scope>
    <source>
        <strain evidence="1 2">NSJ-4</strain>
    </source>
</reference>
<dbReference type="PANTHER" id="PTHR33747:SF1">
    <property type="entry name" value="ADENYLATE CYCLASE-ASSOCIATED CAP C-TERMINAL DOMAIN-CONTAINING PROTEIN"/>
    <property type="match status" value="1"/>
</dbReference>
<dbReference type="SUPFAM" id="SSF103642">
    <property type="entry name" value="Sec-C motif"/>
    <property type="match status" value="1"/>
</dbReference>
<protein>
    <submittedName>
        <fullName evidence="1">SEC-C domain-containing protein</fullName>
    </submittedName>
</protein>
<organism evidence="1 2">
    <name type="scientific">Wujia chipingensis</name>
    <dbReference type="NCBI Taxonomy" id="2763670"/>
    <lineage>
        <taxon>Bacteria</taxon>
        <taxon>Bacillati</taxon>
        <taxon>Bacillota</taxon>
        <taxon>Clostridia</taxon>
        <taxon>Lachnospirales</taxon>
        <taxon>Lachnospiraceae</taxon>
        <taxon>Wujia</taxon>
    </lineage>
</organism>
<keyword evidence="2" id="KW-1185">Reference proteome</keyword>
<dbReference type="NCBIfam" id="NF004088">
    <property type="entry name" value="PRK05590.1"/>
    <property type="match status" value="1"/>
</dbReference>
<evidence type="ECO:0000313" key="1">
    <source>
        <dbReference type="EMBL" id="QNM00724.1"/>
    </source>
</evidence>
<sequence length="168" mass="19464">MSLLTEWREHAYSLDDRTPEGKEFWLDYFQREKAIYEKILENPVEIEGGTVKELAEKYDMSIELMIGFLDGIEDSLIVPNKVDELEEDSQVALGYDPEKLYMNMVDCNAEWLYTLPQWDKILTPERRKELYKIQKSSKTIVKPPKVGRNDPCPCGSGKKYKKCCGANA</sequence>
<name>A0A7G9FQ92_9FIRM</name>
<dbReference type="Proteomes" id="UP000515819">
    <property type="component" value="Chromosome"/>
</dbReference>
<proteinExistence type="predicted"/>
<accession>A0A7G9FQ92</accession>
<dbReference type="Gene3D" id="3.10.450.50">
    <property type="match status" value="1"/>
</dbReference>
<dbReference type="PANTHER" id="PTHR33747">
    <property type="entry name" value="UPF0225 PROTEIN SCO1677"/>
    <property type="match status" value="1"/>
</dbReference>
<dbReference type="InterPro" id="IPR004027">
    <property type="entry name" value="SEC_C_motif"/>
</dbReference>